<dbReference type="AlphaFoldDB" id="A0A916SZ20"/>
<protein>
    <recommendedName>
        <fullName evidence="5">Maltokinase N-terminal cap domain-containing protein</fullName>
    </recommendedName>
</protein>
<evidence type="ECO:0000313" key="6">
    <source>
        <dbReference type="EMBL" id="GGB20035.1"/>
    </source>
</evidence>
<keyword evidence="7" id="KW-1185">Reference proteome</keyword>
<proteinExistence type="predicted"/>
<keyword evidence="4" id="KW-0067">ATP-binding</keyword>
<evidence type="ECO:0000256" key="4">
    <source>
        <dbReference type="ARBA" id="ARBA00022840"/>
    </source>
</evidence>
<sequence>MAFIFPSASLVPDKATVAKRWLATTTWFDGDVDAVEVPFRCAYRFDDPAGRVGVETLVVHDGGRWLQVPFTYRDAPLPGGDSALIAQMQHSVLGRRWVYPGAADPVAVSCYIRTIIDRGRSATVEFDSDDGRRRVELGVSAHGTGTTGLSGHDVDVLGILEADLDSATARIQTSMGLVTIPYIVEADGDLTTAGPALVGSVPGLHGDVVLATFEPRA</sequence>
<organism evidence="6 7">
    <name type="scientific">Gordonia jinhuaensis</name>
    <dbReference type="NCBI Taxonomy" id="1517702"/>
    <lineage>
        <taxon>Bacteria</taxon>
        <taxon>Bacillati</taxon>
        <taxon>Actinomycetota</taxon>
        <taxon>Actinomycetes</taxon>
        <taxon>Mycobacteriales</taxon>
        <taxon>Gordoniaceae</taxon>
        <taxon>Gordonia</taxon>
    </lineage>
</organism>
<keyword evidence="1" id="KW-0808">Transferase</keyword>
<dbReference type="InterPro" id="IPR040999">
    <property type="entry name" value="Mak_N_cap"/>
</dbReference>
<gene>
    <name evidence="6" type="ORF">GCM10011489_05260</name>
</gene>
<keyword evidence="3" id="KW-0418">Kinase</keyword>
<evidence type="ECO:0000313" key="7">
    <source>
        <dbReference type="Proteomes" id="UP000621454"/>
    </source>
</evidence>
<dbReference type="GO" id="GO:0005524">
    <property type="term" value="F:ATP binding"/>
    <property type="evidence" value="ECO:0007669"/>
    <property type="project" value="UniProtKB-KW"/>
</dbReference>
<dbReference type="GO" id="GO:0016301">
    <property type="term" value="F:kinase activity"/>
    <property type="evidence" value="ECO:0007669"/>
    <property type="project" value="UniProtKB-KW"/>
</dbReference>
<comment type="caution">
    <text evidence="6">The sequence shown here is derived from an EMBL/GenBank/DDBJ whole genome shotgun (WGS) entry which is preliminary data.</text>
</comment>
<dbReference type="Pfam" id="PF18085">
    <property type="entry name" value="Mak_N_cap"/>
    <property type="match status" value="1"/>
</dbReference>
<accession>A0A916SZ20</accession>
<evidence type="ECO:0000256" key="3">
    <source>
        <dbReference type="ARBA" id="ARBA00022777"/>
    </source>
</evidence>
<evidence type="ECO:0000256" key="2">
    <source>
        <dbReference type="ARBA" id="ARBA00022741"/>
    </source>
</evidence>
<dbReference type="RefSeq" id="WP_188585004.1">
    <property type="nucleotide sequence ID" value="NZ_BMGC01000002.1"/>
</dbReference>
<keyword evidence="2" id="KW-0547">Nucleotide-binding</keyword>
<feature type="domain" description="Maltokinase N-terminal cap" evidence="5">
    <location>
        <begin position="21"/>
        <end position="104"/>
    </location>
</feature>
<dbReference type="Proteomes" id="UP000621454">
    <property type="component" value="Unassembled WGS sequence"/>
</dbReference>
<evidence type="ECO:0000256" key="1">
    <source>
        <dbReference type="ARBA" id="ARBA00022679"/>
    </source>
</evidence>
<reference evidence="6" key="2">
    <citation type="submission" date="2020-09" db="EMBL/GenBank/DDBJ databases">
        <authorList>
            <person name="Sun Q."/>
            <person name="Zhou Y."/>
        </authorList>
    </citation>
    <scope>NUCLEOTIDE SEQUENCE</scope>
    <source>
        <strain evidence="6">CGMCC 1.12827</strain>
    </source>
</reference>
<name>A0A916SZ20_9ACTN</name>
<reference evidence="6" key="1">
    <citation type="journal article" date="2014" name="Int. J. Syst. Evol. Microbiol.">
        <title>Complete genome sequence of Corynebacterium casei LMG S-19264T (=DSM 44701T), isolated from a smear-ripened cheese.</title>
        <authorList>
            <consortium name="US DOE Joint Genome Institute (JGI-PGF)"/>
            <person name="Walter F."/>
            <person name="Albersmeier A."/>
            <person name="Kalinowski J."/>
            <person name="Ruckert C."/>
        </authorList>
    </citation>
    <scope>NUCLEOTIDE SEQUENCE</scope>
    <source>
        <strain evidence="6">CGMCC 1.12827</strain>
    </source>
</reference>
<dbReference type="EMBL" id="BMGC01000002">
    <property type="protein sequence ID" value="GGB20035.1"/>
    <property type="molecule type" value="Genomic_DNA"/>
</dbReference>
<evidence type="ECO:0000259" key="5">
    <source>
        <dbReference type="Pfam" id="PF18085"/>
    </source>
</evidence>